<evidence type="ECO:0000313" key="2">
    <source>
        <dbReference type="Proteomes" id="UP000242317"/>
    </source>
</evidence>
<evidence type="ECO:0000313" key="1">
    <source>
        <dbReference type="EMBL" id="SDB83582.1"/>
    </source>
</evidence>
<dbReference type="Proteomes" id="UP000242317">
    <property type="component" value="Unassembled WGS sequence"/>
</dbReference>
<keyword evidence="2" id="KW-1185">Reference proteome</keyword>
<dbReference type="EMBL" id="FMYK01000001">
    <property type="protein sequence ID" value="SDB83582.1"/>
    <property type="molecule type" value="Genomic_DNA"/>
</dbReference>
<accession>A0A1G6GNJ7</accession>
<dbReference type="InterPro" id="IPR014543">
    <property type="entry name" value="UCP028291"/>
</dbReference>
<dbReference type="Gene3D" id="3.30.310.50">
    <property type="entry name" value="Alpha-D-phosphohexomutase, C-terminal domain"/>
    <property type="match status" value="1"/>
</dbReference>
<organism evidence="1 2">
    <name type="scientific">Acinetobacter marinus</name>
    <dbReference type="NCBI Taxonomy" id="281375"/>
    <lineage>
        <taxon>Bacteria</taxon>
        <taxon>Pseudomonadati</taxon>
        <taxon>Pseudomonadota</taxon>
        <taxon>Gammaproteobacteria</taxon>
        <taxon>Moraxellales</taxon>
        <taxon>Moraxellaceae</taxon>
        <taxon>Acinetobacter</taxon>
    </lineage>
</organism>
<protein>
    <recommendedName>
        <fullName evidence="3">DUF2218 domain-containing protein</fullName>
    </recommendedName>
</protein>
<dbReference type="Pfam" id="PF09981">
    <property type="entry name" value="DUF2218"/>
    <property type="match status" value="1"/>
</dbReference>
<dbReference type="AlphaFoldDB" id="A0A1G6GNJ7"/>
<proteinExistence type="predicted"/>
<sequence>MSHTSQLIIETDNAEIIVKKLVNHWRHKMEITQQDNVSTIPFSETAHATLEFQATQLIATLHTEQAEDLDRLQNVVLVHLNRMAKQEFADNWQKVTA</sequence>
<name>A0A1G6GNJ7_9GAMM</name>
<reference evidence="2" key="1">
    <citation type="submission" date="2016-09" db="EMBL/GenBank/DDBJ databases">
        <authorList>
            <person name="Varghese N."/>
            <person name="Submissions S."/>
        </authorList>
    </citation>
    <scope>NUCLEOTIDE SEQUENCE [LARGE SCALE GENOMIC DNA]</scope>
    <source>
        <strain evidence="2">ANC 3699</strain>
    </source>
</reference>
<evidence type="ECO:0008006" key="3">
    <source>
        <dbReference type="Google" id="ProtNLM"/>
    </source>
</evidence>
<gene>
    <name evidence="1" type="ORF">SAMN05421749_101210</name>
</gene>
<dbReference type="RefSeq" id="WP_092614730.1">
    <property type="nucleotide sequence ID" value="NZ_FMYK01000001.1"/>
</dbReference>
<dbReference type="OrthoDB" id="9806511at2"/>